<reference evidence="2" key="1">
    <citation type="journal article" date="2019" name="Int. J. Syst. Evol. Microbiol.">
        <title>The Global Catalogue of Microorganisms (GCM) 10K type strain sequencing project: providing services to taxonomists for standard genome sequencing and annotation.</title>
        <authorList>
            <consortium name="The Broad Institute Genomics Platform"/>
            <consortium name="The Broad Institute Genome Sequencing Center for Infectious Disease"/>
            <person name="Wu L."/>
            <person name="Ma J."/>
        </authorList>
    </citation>
    <scope>NUCLEOTIDE SEQUENCE [LARGE SCALE GENOMIC DNA]</scope>
    <source>
        <strain evidence="2">CGMCC 4.7152</strain>
    </source>
</reference>
<sequence>MTTEAQSVIHLRGLRKSYGTVTALGGVDFDVARLRGLELAALDS</sequence>
<evidence type="ECO:0008006" key="3">
    <source>
        <dbReference type="Google" id="ProtNLM"/>
    </source>
</evidence>
<keyword evidence="2" id="KW-1185">Reference proteome</keyword>
<evidence type="ECO:0000313" key="1">
    <source>
        <dbReference type="EMBL" id="MFC5004464.1"/>
    </source>
</evidence>
<dbReference type="Proteomes" id="UP001595912">
    <property type="component" value="Unassembled WGS sequence"/>
</dbReference>
<evidence type="ECO:0000313" key="2">
    <source>
        <dbReference type="Proteomes" id="UP001595912"/>
    </source>
</evidence>
<name>A0ABV9W9V8_9ACTN</name>
<comment type="caution">
    <text evidence="1">The sequence shown here is derived from an EMBL/GenBank/DDBJ whole genome shotgun (WGS) entry which is preliminary data.</text>
</comment>
<dbReference type="EMBL" id="JBHSIU010000066">
    <property type="protein sequence ID" value="MFC5004464.1"/>
    <property type="molecule type" value="Genomic_DNA"/>
</dbReference>
<protein>
    <recommendedName>
        <fullName evidence="3">ABC transporter ATP-binding protein</fullName>
    </recommendedName>
</protein>
<gene>
    <name evidence="1" type="ORF">ACFPIJ_42390</name>
</gene>
<accession>A0ABV9W9V8</accession>
<proteinExistence type="predicted"/>
<organism evidence="1 2">
    <name type="scientific">Dactylosporangium cerinum</name>
    <dbReference type="NCBI Taxonomy" id="1434730"/>
    <lineage>
        <taxon>Bacteria</taxon>
        <taxon>Bacillati</taxon>
        <taxon>Actinomycetota</taxon>
        <taxon>Actinomycetes</taxon>
        <taxon>Micromonosporales</taxon>
        <taxon>Micromonosporaceae</taxon>
        <taxon>Dactylosporangium</taxon>
    </lineage>
</organism>
<dbReference type="RefSeq" id="WP_380124393.1">
    <property type="nucleotide sequence ID" value="NZ_JBHSIU010000066.1"/>
</dbReference>